<gene>
    <name evidence="2" type="ORF">B1812_13550</name>
</gene>
<keyword evidence="1" id="KW-0472">Membrane</keyword>
<organism evidence="2 3">
    <name type="scientific">Methylocystis bryophila</name>
    <dbReference type="NCBI Taxonomy" id="655015"/>
    <lineage>
        <taxon>Bacteria</taxon>
        <taxon>Pseudomonadati</taxon>
        <taxon>Pseudomonadota</taxon>
        <taxon>Alphaproteobacteria</taxon>
        <taxon>Hyphomicrobiales</taxon>
        <taxon>Methylocystaceae</taxon>
        <taxon>Methylocystis</taxon>
    </lineage>
</organism>
<reference evidence="2 3" key="1">
    <citation type="submission" date="2017-02" db="EMBL/GenBank/DDBJ databases">
        <authorList>
            <person name="Peterson S.W."/>
        </authorList>
    </citation>
    <scope>NUCLEOTIDE SEQUENCE [LARGE SCALE GENOMIC DNA]</scope>
    <source>
        <strain evidence="2 3">S285</strain>
    </source>
</reference>
<sequence>MTTETFLRPPTLALLVVTGLVMGYYFWSLFVNSRYEALCNVNYWFASKEQIEACKEAKTELDTRR</sequence>
<evidence type="ECO:0000313" key="3">
    <source>
        <dbReference type="Proteomes" id="UP000193978"/>
    </source>
</evidence>
<protein>
    <submittedName>
        <fullName evidence="2">Uncharacterized protein</fullName>
    </submittedName>
</protein>
<evidence type="ECO:0000256" key="1">
    <source>
        <dbReference type="SAM" id="Phobius"/>
    </source>
</evidence>
<dbReference type="RefSeq" id="WP_085773714.1">
    <property type="nucleotide sequence ID" value="NZ_AP027149.1"/>
</dbReference>
<feature type="transmembrane region" description="Helical" evidence="1">
    <location>
        <begin position="12"/>
        <end position="30"/>
    </location>
</feature>
<dbReference type="Proteomes" id="UP000193978">
    <property type="component" value="Chromosome"/>
</dbReference>
<keyword evidence="1" id="KW-1133">Transmembrane helix</keyword>
<accession>A0A1W6N1D5</accession>
<dbReference type="KEGG" id="mbry:B1812_13550"/>
<dbReference type="AlphaFoldDB" id="A0A1W6N1D5"/>
<keyword evidence="1" id="KW-0812">Transmembrane</keyword>
<evidence type="ECO:0000313" key="2">
    <source>
        <dbReference type="EMBL" id="ARN83639.1"/>
    </source>
</evidence>
<dbReference type="EMBL" id="CP019948">
    <property type="protein sequence ID" value="ARN83639.1"/>
    <property type="molecule type" value="Genomic_DNA"/>
</dbReference>
<proteinExistence type="predicted"/>
<dbReference type="OrthoDB" id="8451751at2"/>
<name>A0A1W6N1D5_9HYPH</name>
<keyword evidence="3" id="KW-1185">Reference proteome</keyword>